<dbReference type="InterPro" id="IPR014710">
    <property type="entry name" value="RmlC-like_jellyroll"/>
</dbReference>
<evidence type="ECO:0000256" key="1">
    <source>
        <dbReference type="ARBA" id="ARBA00023015"/>
    </source>
</evidence>
<protein>
    <submittedName>
        <fullName evidence="6">Crp/Fnr family transcriptional regulator</fullName>
    </submittedName>
</protein>
<feature type="domain" description="HTH crp-type" evidence="5">
    <location>
        <begin position="153"/>
        <end position="227"/>
    </location>
</feature>
<dbReference type="PANTHER" id="PTHR24567">
    <property type="entry name" value="CRP FAMILY TRANSCRIPTIONAL REGULATORY PROTEIN"/>
    <property type="match status" value="1"/>
</dbReference>
<dbReference type="SMART" id="SM00419">
    <property type="entry name" value="HTH_CRP"/>
    <property type="match status" value="1"/>
</dbReference>
<dbReference type="InterPro" id="IPR050397">
    <property type="entry name" value="Env_Response_Regulators"/>
</dbReference>
<dbReference type="Gene3D" id="2.60.120.10">
    <property type="entry name" value="Jelly Rolls"/>
    <property type="match status" value="1"/>
</dbReference>
<dbReference type="PANTHER" id="PTHR24567:SF26">
    <property type="entry name" value="REGULATORY PROTEIN YEIL"/>
    <property type="match status" value="1"/>
</dbReference>
<gene>
    <name evidence="6" type="ORF">LZC95_45855</name>
</gene>
<evidence type="ECO:0000256" key="3">
    <source>
        <dbReference type="ARBA" id="ARBA00023163"/>
    </source>
</evidence>
<dbReference type="Proteomes" id="UP001379533">
    <property type="component" value="Chromosome"/>
</dbReference>
<dbReference type="EMBL" id="CP089982">
    <property type="protein sequence ID" value="WXA93767.1"/>
    <property type="molecule type" value="Genomic_DNA"/>
</dbReference>
<feature type="domain" description="Cyclic nucleotide-binding" evidence="4">
    <location>
        <begin position="17"/>
        <end position="139"/>
    </location>
</feature>
<dbReference type="InterPro" id="IPR012318">
    <property type="entry name" value="HTH_CRP"/>
</dbReference>
<evidence type="ECO:0000259" key="4">
    <source>
        <dbReference type="PROSITE" id="PS50042"/>
    </source>
</evidence>
<keyword evidence="1" id="KW-0805">Transcription regulation</keyword>
<dbReference type="Gene3D" id="1.10.10.10">
    <property type="entry name" value="Winged helix-like DNA-binding domain superfamily/Winged helix DNA-binding domain"/>
    <property type="match status" value="1"/>
</dbReference>
<dbReference type="InterPro" id="IPR018490">
    <property type="entry name" value="cNMP-bd_dom_sf"/>
</dbReference>
<dbReference type="InterPro" id="IPR036388">
    <property type="entry name" value="WH-like_DNA-bd_sf"/>
</dbReference>
<dbReference type="RefSeq" id="WP_394844366.1">
    <property type="nucleotide sequence ID" value="NZ_CP089982.1"/>
</dbReference>
<dbReference type="Pfam" id="PF13545">
    <property type="entry name" value="HTH_Crp_2"/>
    <property type="match status" value="1"/>
</dbReference>
<dbReference type="CDD" id="cd00038">
    <property type="entry name" value="CAP_ED"/>
    <property type="match status" value="1"/>
</dbReference>
<name>A0ABZ2K4Y5_9BACT</name>
<dbReference type="PROSITE" id="PS51063">
    <property type="entry name" value="HTH_CRP_2"/>
    <property type="match status" value="1"/>
</dbReference>
<evidence type="ECO:0000313" key="6">
    <source>
        <dbReference type="EMBL" id="WXA93767.1"/>
    </source>
</evidence>
<sequence>MAKAPFDVAAELRLVPGLAEVGADILEELAANASHRVAHANVTLLAQGAPSPHVIFLLRGAVKMVRQPDREDADPIVLSVLRAPCRIPDSSPVGEEPAVASVVTLRSSQFVTIGNAALLETLGRSPALARYWLARAAEDARTYVQRIDELVSGSADERIIRVLDGLARAHGTPLGQGRFIAIPLRRRDIAHMVNATTETVSRLLARLERDGRARSTRDGIWWLPGPRASIGTPPDDLKGSQ</sequence>
<dbReference type="SUPFAM" id="SSF46785">
    <property type="entry name" value="Winged helix' DNA-binding domain"/>
    <property type="match status" value="1"/>
</dbReference>
<accession>A0ABZ2K4Y5</accession>
<keyword evidence="3" id="KW-0804">Transcription</keyword>
<reference evidence="6 7" key="1">
    <citation type="submission" date="2021-12" db="EMBL/GenBank/DDBJ databases">
        <title>Discovery of the Pendulisporaceae a myxobacterial family with distinct sporulation behavior and unique specialized metabolism.</title>
        <authorList>
            <person name="Garcia R."/>
            <person name="Popoff A."/>
            <person name="Bader C.D."/>
            <person name="Loehr J."/>
            <person name="Walesch S."/>
            <person name="Walt C."/>
            <person name="Boldt J."/>
            <person name="Bunk B."/>
            <person name="Haeckl F.J.F.P.J."/>
            <person name="Gunesch A.P."/>
            <person name="Birkelbach J."/>
            <person name="Nuebel U."/>
            <person name="Pietschmann T."/>
            <person name="Bach T."/>
            <person name="Mueller R."/>
        </authorList>
    </citation>
    <scope>NUCLEOTIDE SEQUENCE [LARGE SCALE GENOMIC DNA]</scope>
    <source>
        <strain evidence="6 7">MSr12523</strain>
    </source>
</reference>
<dbReference type="SUPFAM" id="SSF51206">
    <property type="entry name" value="cAMP-binding domain-like"/>
    <property type="match status" value="1"/>
</dbReference>
<evidence type="ECO:0000313" key="7">
    <source>
        <dbReference type="Proteomes" id="UP001379533"/>
    </source>
</evidence>
<evidence type="ECO:0000256" key="2">
    <source>
        <dbReference type="ARBA" id="ARBA00023125"/>
    </source>
</evidence>
<keyword evidence="2" id="KW-0238">DNA-binding</keyword>
<evidence type="ECO:0000259" key="5">
    <source>
        <dbReference type="PROSITE" id="PS51063"/>
    </source>
</evidence>
<dbReference type="InterPro" id="IPR000595">
    <property type="entry name" value="cNMP-bd_dom"/>
</dbReference>
<dbReference type="PROSITE" id="PS50042">
    <property type="entry name" value="CNMP_BINDING_3"/>
    <property type="match status" value="1"/>
</dbReference>
<dbReference type="InterPro" id="IPR036390">
    <property type="entry name" value="WH_DNA-bd_sf"/>
</dbReference>
<organism evidence="6 7">
    <name type="scientific">Pendulispora brunnea</name>
    <dbReference type="NCBI Taxonomy" id="2905690"/>
    <lineage>
        <taxon>Bacteria</taxon>
        <taxon>Pseudomonadati</taxon>
        <taxon>Myxococcota</taxon>
        <taxon>Myxococcia</taxon>
        <taxon>Myxococcales</taxon>
        <taxon>Sorangiineae</taxon>
        <taxon>Pendulisporaceae</taxon>
        <taxon>Pendulispora</taxon>
    </lineage>
</organism>
<keyword evidence="7" id="KW-1185">Reference proteome</keyword>
<dbReference type="PRINTS" id="PR00034">
    <property type="entry name" value="HTHCRP"/>
</dbReference>
<proteinExistence type="predicted"/>